<name>A0A8J7Z5H7_9CYAN</name>
<evidence type="ECO:0000313" key="6">
    <source>
        <dbReference type="Proteomes" id="UP000646053"/>
    </source>
</evidence>
<organism evidence="5 6">
    <name type="scientific">Myxacorys almedinensis A</name>
    <dbReference type="NCBI Taxonomy" id="2690445"/>
    <lineage>
        <taxon>Bacteria</taxon>
        <taxon>Bacillati</taxon>
        <taxon>Cyanobacteriota</taxon>
        <taxon>Cyanophyceae</taxon>
        <taxon>Leptolyngbyales</taxon>
        <taxon>Leptolyngbyaceae</taxon>
        <taxon>Myxacorys</taxon>
        <taxon>Myxacorys almedinensis</taxon>
    </lineage>
</organism>
<dbReference type="PANTHER" id="PTHR43537:SF24">
    <property type="entry name" value="GLUCONATE OPERON TRANSCRIPTIONAL REPRESSOR"/>
    <property type="match status" value="1"/>
</dbReference>
<evidence type="ECO:0000313" key="5">
    <source>
        <dbReference type="EMBL" id="NDJ18236.1"/>
    </source>
</evidence>
<dbReference type="SMART" id="SM00895">
    <property type="entry name" value="FCD"/>
    <property type="match status" value="1"/>
</dbReference>
<dbReference type="Pfam" id="PF00392">
    <property type="entry name" value="GntR"/>
    <property type="match status" value="1"/>
</dbReference>
<proteinExistence type="predicted"/>
<evidence type="ECO:0000259" key="4">
    <source>
        <dbReference type="PROSITE" id="PS50949"/>
    </source>
</evidence>
<dbReference type="Gene3D" id="1.10.10.10">
    <property type="entry name" value="Winged helix-like DNA-binding domain superfamily/Winged helix DNA-binding domain"/>
    <property type="match status" value="1"/>
</dbReference>
<reference evidence="5" key="1">
    <citation type="submission" date="2019-12" db="EMBL/GenBank/DDBJ databases">
        <title>High-Quality draft genome sequences of three cyanobacteria isolated from the limestone walls of the Old Cathedral of Coimbra.</title>
        <authorList>
            <person name="Tiago I."/>
            <person name="Soares F."/>
            <person name="Portugal A."/>
        </authorList>
    </citation>
    <scope>NUCLEOTIDE SEQUENCE</scope>
    <source>
        <strain evidence="5">A</strain>
    </source>
</reference>
<keyword evidence="1" id="KW-0805">Transcription regulation</keyword>
<feature type="domain" description="HTH gntR-type" evidence="4">
    <location>
        <begin position="14"/>
        <end position="81"/>
    </location>
</feature>
<dbReference type="AlphaFoldDB" id="A0A8J7Z5H7"/>
<dbReference type="GO" id="GO:0003700">
    <property type="term" value="F:DNA-binding transcription factor activity"/>
    <property type="evidence" value="ECO:0007669"/>
    <property type="project" value="InterPro"/>
</dbReference>
<dbReference type="Proteomes" id="UP000646053">
    <property type="component" value="Unassembled WGS sequence"/>
</dbReference>
<dbReference type="Pfam" id="PF07729">
    <property type="entry name" value="FCD"/>
    <property type="match status" value="1"/>
</dbReference>
<protein>
    <submittedName>
        <fullName evidence="5">FCD domain-containing protein</fullName>
    </submittedName>
</protein>
<dbReference type="SUPFAM" id="SSF48008">
    <property type="entry name" value="GntR ligand-binding domain-like"/>
    <property type="match status" value="1"/>
</dbReference>
<accession>A0A8J7Z5H7</accession>
<dbReference type="InterPro" id="IPR011711">
    <property type="entry name" value="GntR_C"/>
</dbReference>
<dbReference type="InterPro" id="IPR036390">
    <property type="entry name" value="WH_DNA-bd_sf"/>
</dbReference>
<comment type="caution">
    <text evidence="5">The sequence shown here is derived from an EMBL/GenBank/DDBJ whole genome shotgun (WGS) entry which is preliminary data.</text>
</comment>
<dbReference type="SMART" id="SM00345">
    <property type="entry name" value="HTH_GNTR"/>
    <property type="match status" value="1"/>
</dbReference>
<evidence type="ECO:0000256" key="3">
    <source>
        <dbReference type="ARBA" id="ARBA00023163"/>
    </source>
</evidence>
<dbReference type="PROSITE" id="PS50949">
    <property type="entry name" value="HTH_GNTR"/>
    <property type="match status" value="1"/>
</dbReference>
<dbReference type="GO" id="GO:0003677">
    <property type="term" value="F:DNA binding"/>
    <property type="evidence" value="ECO:0007669"/>
    <property type="project" value="UniProtKB-KW"/>
</dbReference>
<dbReference type="InterPro" id="IPR008920">
    <property type="entry name" value="TF_FadR/GntR_C"/>
</dbReference>
<dbReference type="InterPro" id="IPR000524">
    <property type="entry name" value="Tscrpt_reg_HTH_GntR"/>
</dbReference>
<dbReference type="SUPFAM" id="SSF46785">
    <property type="entry name" value="Winged helix' DNA-binding domain"/>
    <property type="match status" value="1"/>
</dbReference>
<keyword evidence="6" id="KW-1185">Reference proteome</keyword>
<gene>
    <name evidence="5" type="ORF">GS601_13200</name>
</gene>
<evidence type="ECO:0000256" key="2">
    <source>
        <dbReference type="ARBA" id="ARBA00023125"/>
    </source>
</evidence>
<dbReference type="CDD" id="cd07377">
    <property type="entry name" value="WHTH_GntR"/>
    <property type="match status" value="1"/>
</dbReference>
<keyword evidence="3" id="KW-0804">Transcription</keyword>
<keyword evidence="2" id="KW-0238">DNA-binding</keyword>
<sequence length="237" mass="26703">MGLTLTPQSLQRSQSLQEQAYQALRTSILSGTLFPGQRLVETQLAQMLQVSRTPIREALRQLQQSNLAVIDAHGVMRVALFTSTDAMQLYECRIALEQVSVSEACRYATDDQLKQISALIQKAEKLLSAKPTKLTNAQLLDVDYQFHRAIAQASRNEWLVSLLDQLFDKMMLLRIQTMHNNPAVLEIRLEHRQVYDAIAGRDAQKAVAMTKAHLIASQARVVRELEQLQQQISAAHS</sequence>
<dbReference type="InterPro" id="IPR036388">
    <property type="entry name" value="WH-like_DNA-bd_sf"/>
</dbReference>
<evidence type="ECO:0000256" key="1">
    <source>
        <dbReference type="ARBA" id="ARBA00023015"/>
    </source>
</evidence>
<dbReference type="PANTHER" id="PTHR43537">
    <property type="entry name" value="TRANSCRIPTIONAL REGULATOR, GNTR FAMILY"/>
    <property type="match status" value="1"/>
</dbReference>
<dbReference type="Gene3D" id="1.20.120.530">
    <property type="entry name" value="GntR ligand-binding domain-like"/>
    <property type="match status" value="1"/>
</dbReference>
<dbReference type="EMBL" id="WVIE01000014">
    <property type="protein sequence ID" value="NDJ18236.1"/>
    <property type="molecule type" value="Genomic_DNA"/>
</dbReference>